<protein>
    <recommendedName>
        <fullName evidence="3">Nuclear transport factor 2 family protein</fullName>
    </recommendedName>
</protein>
<dbReference type="RefSeq" id="WP_126109866.1">
    <property type="nucleotide sequence ID" value="NZ_CP034465.1"/>
</dbReference>
<name>A0A3Q9BKE8_9LACT</name>
<gene>
    <name evidence="1" type="ORF">EJN90_07260</name>
</gene>
<dbReference type="AlphaFoldDB" id="A0A3Q9BKE8"/>
<reference evidence="2" key="1">
    <citation type="submission" date="2018-12" db="EMBL/GenBank/DDBJ databases">
        <title>Complete genome sequencing of Jeotgalibaca sp. H21T32.</title>
        <authorList>
            <person name="Bae J.-W."/>
            <person name="Lee S.-Y."/>
        </authorList>
    </citation>
    <scope>NUCLEOTIDE SEQUENCE [LARGE SCALE GENOMIC DNA]</scope>
    <source>
        <strain evidence="2">H21T32</strain>
    </source>
</reference>
<evidence type="ECO:0000313" key="1">
    <source>
        <dbReference type="EMBL" id="AZP04445.1"/>
    </source>
</evidence>
<dbReference type="Proteomes" id="UP000273326">
    <property type="component" value="Chromosome"/>
</dbReference>
<evidence type="ECO:0000313" key="2">
    <source>
        <dbReference type="Proteomes" id="UP000273326"/>
    </source>
</evidence>
<dbReference type="KEGG" id="jeh:EJN90_07260"/>
<evidence type="ECO:0008006" key="3">
    <source>
        <dbReference type="Google" id="ProtNLM"/>
    </source>
</evidence>
<dbReference type="EMBL" id="CP034465">
    <property type="protein sequence ID" value="AZP04445.1"/>
    <property type="molecule type" value="Genomic_DNA"/>
</dbReference>
<proteinExistence type="predicted"/>
<accession>A0A3Q9BKE8</accession>
<dbReference type="OrthoDB" id="6692273at2"/>
<sequence>MKWKIHTSCGNSPKTKMIVDWVVAYGNAEDCSDFLTDETKMIIQSKTFPLVEGLLPKDIEEIRIETAFIHGRQGAIRGQVITKQTKYDVALFLEFSLGKQPKLKKVHGIYMN</sequence>
<keyword evidence="2" id="KW-1185">Reference proteome</keyword>
<organism evidence="1 2">
    <name type="scientific">Jeotgalibaca ciconiae</name>
    <dbReference type="NCBI Taxonomy" id="2496265"/>
    <lineage>
        <taxon>Bacteria</taxon>
        <taxon>Bacillati</taxon>
        <taxon>Bacillota</taxon>
        <taxon>Bacilli</taxon>
        <taxon>Lactobacillales</taxon>
        <taxon>Carnobacteriaceae</taxon>
        <taxon>Jeotgalibaca</taxon>
    </lineage>
</organism>